<keyword evidence="1" id="KW-0863">Zinc-finger</keyword>
<dbReference type="AlphaFoldDB" id="A0A167YWW5"/>
<dbReference type="EMBL" id="LWBR01000079">
    <property type="protein sequence ID" value="KZN94640.1"/>
    <property type="molecule type" value="Genomic_DNA"/>
</dbReference>
<reference evidence="1 4" key="2">
    <citation type="submission" date="2016-10" db="EMBL/GenBank/DDBJ databases">
        <title>The whole genome sequencing and assembly of Aeribacillus pallidus KCTC3564 strain.</title>
        <authorList>
            <person name="Lee Y.-J."/>
            <person name="Park M.-K."/>
            <person name="Yi H."/>
            <person name="Bahn Y.-S."/>
            <person name="Kim J.F."/>
            <person name="Lee D.-W."/>
        </authorList>
    </citation>
    <scope>NUCLEOTIDE SEQUENCE [LARGE SCALE GENOMIC DNA]</scope>
    <source>
        <strain evidence="1 4">KCTC3564</strain>
    </source>
</reference>
<accession>A0A163Z225</accession>
<keyword evidence="1" id="KW-0862">Zinc</keyword>
<evidence type="ECO:0000313" key="4">
    <source>
        <dbReference type="Proteomes" id="UP000214606"/>
    </source>
</evidence>
<accession>A0A167YWW5</accession>
<dbReference type="EMBL" id="CP017703">
    <property type="protein sequence ID" value="ASS90978.1"/>
    <property type="molecule type" value="Genomic_DNA"/>
</dbReference>
<dbReference type="KEGG" id="apak:AP3564_12780"/>
<dbReference type="GO" id="GO:0008270">
    <property type="term" value="F:zinc ion binding"/>
    <property type="evidence" value="ECO:0007669"/>
    <property type="project" value="UniProtKB-KW"/>
</dbReference>
<keyword evidence="1" id="KW-0479">Metal-binding</keyword>
<name>A0A167YWW5_9BACI</name>
<dbReference type="Proteomes" id="UP000076476">
    <property type="component" value="Unassembled WGS sequence"/>
</dbReference>
<dbReference type="Proteomes" id="UP000214606">
    <property type="component" value="Chromosome"/>
</dbReference>
<reference evidence="2 3" key="1">
    <citation type="submission" date="2016-04" db="EMBL/GenBank/DDBJ databases">
        <title>Draft genome sequence of Aeribacillus pallidus 8m3 from petroleum reservoir.</title>
        <authorList>
            <person name="Poltaraus A.B."/>
            <person name="Nazina T.N."/>
            <person name="Tourova T.P."/>
            <person name="Malakho S.M."/>
            <person name="Korshunova A.V."/>
            <person name="Sokolova D.S."/>
        </authorList>
    </citation>
    <scope>NUCLEOTIDE SEQUENCE [LARGE SCALE GENOMIC DNA]</scope>
    <source>
        <strain evidence="2 3">8m3</strain>
    </source>
</reference>
<evidence type="ECO:0000313" key="1">
    <source>
        <dbReference type="EMBL" id="ASS90978.1"/>
    </source>
</evidence>
<dbReference type="Pfam" id="PF10782">
    <property type="entry name" value="zf-C2HCIx2C"/>
    <property type="match status" value="1"/>
</dbReference>
<gene>
    <name evidence="1" type="ORF">AP3564_12780</name>
    <name evidence="2" type="ORF">AZI98_18220</name>
</gene>
<organism evidence="2 3">
    <name type="scientific">Aeribacillus pallidus</name>
    <dbReference type="NCBI Taxonomy" id="33936"/>
    <lineage>
        <taxon>Bacteria</taxon>
        <taxon>Bacillati</taxon>
        <taxon>Bacillota</taxon>
        <taxon>Bacilli</taxon>
        <taxon>Bacillales</taxon>
        <taxon>Bacillaceae</taxon>
        <taxon>Aeribacillus</taxon>
    </lineage>
</organism>
<proteinExistence type="predicted"/>
<evidence type="ECO:0000313" key="2">
    <source>
        <dbReference type="EMBL" id="KZN94640.1"/>
    </source>
</evidence>
<sequence length="73" mass="8612">MMKDRAAIFEKVTELMDEYCVNCFLKAHFRKEYGKTYAHSFCINKCTVGQQIKELGKNLRGTRKRGDRKFSNK</sequence>
<dbReference type="InterPro" id="IPR019718">
    <property type="entry name" value="DUF2602"/>
</dbReference>
<evidence type="ECO:0000313" key="3">
    <source>
        <dbReference type="Proteomes" id="UP000076476"/>
    </source>
</evidence>
<keyword evidence="3" id="KW-1185">Reference proteome</keyword>
<protein>
    <submittedName>
        <fullName evidence="1">Zinc-finger domain-containing protein</fullName>
    </submittedName>
</protein>